<sequence>MLSMFVDKVTACLIPPVVRGIGYFYYYKRNITSLEEESNKLENIGIGVHQRAEADWRNLQVISPNVDAWLTSVDTATAYVAVVMRGRIEVERGCFYGWCPKLKSRYLLSRKAKKLKLDVIGLQSEGKDNVSFSYPAPLVVKVIHSGEEFDSRKQKEEEVMEALRDEGITIVGISGMAGVGKTTLAEKGEIAGEVGLKSLQGDNLLSHGDYLRARLMQKGSHVLVILDDVWEDLYDLEKLGIPSGSNHNYQCKVTLTMRRRDVCDAMDAPKVVDVGILSDEKLGSFLGRKPALQLTIPLFLK</sequence>
<evidence type="ECO:0000313" key="4">
    <source>
        <dbReference type="Proteomes" id="UP000224567"/>
    </source>
</evidence>
<dbReference type="GO" id="GO:0043531">
    <property type="term" value="F:ADP binding"/>
    <property type="evidence" value="ECO:0007669"/>
    <property type="project" value="InterPro"/>
</dbReference>
<dbReference type="InterPro" id="IPR050905">
    <property type="entry name" value="Plant_NBS-LRR"/>
</dbReference>
<feature type="domain" description="NB-ARC" evidence="2">
    <location>
        <begin position="211"/>
        <end position="281"/>
    </location>
</feature>
<dbReference type="Proteomes" id="UP000224567">
    <property type="component" value="Unassembled WGS sequence"/>
</dbReference>
<dbReference type="InterPro" id="IPR027417">
    <property type="entry name" value="P-loop_NTPase"/>
</dbReference>
<dbReference type="InterPro" id="IPR002182">
    <property type="entry name" value="NB-ARC"/>
</dbReference>
<evidence type="ECO:0000313" key="3">
    <source>
        <dbReference type="EMBL" id="PHT37357.1"/>
    </source>
</evidence>
<feature type="domain" description="NB-ARC" evidence="2">
    <location>
        <begin position="153"/>
        <end position="187"/>
    </location>
</feature>
<keyword evidence="4" id="KW-1185">Reference proteome</keyword>
<reference evidence="4" key="2">
    <citation type="journal article" date="2017" name="J. Anim. Genet.">
        <title>Multiple reference genome sequences of hot pepper reveal the massive evolution of plant disease resistance genes by retroduplication.</title>
        <authorList>
            <person name="Kim S."/>
            <person name="Park J."/>
            <person name="Yeom S.-I."/>
            <person name="Kim Y.-M."/>
            <person name="Seo E."/>
            <person name="Kim K.-T."/>
            <person name="Kim M.-S."/>
            <person name="Lee J.M."/>
            <person name="Cheong K."/>
            <person name="Shin H.-S."/>
            <person name="Kim S.-B."/>
            <person name="Han K."/>
            <person name="Lee J."/>
            <person name="Park M."/>
            <person name="Lee H.-A."/>
            <person name="Lee H.-Y."/>
            <person name="Lee Y."/>
            <person name="Oh S."/>
            <person name="Lee J.H."/>
            <person name="Choi E."/>
            <person name="Choi E."/>
            <person name="Lee S.E."/>
            <person name="Jeon J."/>
            <person name="Kim H."/>
            <person name="Choi G."/>
            <person name="Song H."/>
            <person name="Lee J."/>
            <person name="Lee S.-C."/>
            <person name="Kwon J.-K."/>
            <person name="Lee H.-Y."/>
            <person name="Koo N."/>
            <person name="Hong Y."/>
            <person name="Kim R.W."/>
            <person name="Kang W.-H."/>
            <person name="Huh J.H."/>
            <person name="Kang B.-C."/>
            <person name="Yang T.-J."/>
            <person name="Lee Y.-H."/>
            <person name="Bennetzen J.L."/>
            <person name="Choi D."/>
        </authorList>
    </citation>
    <scope>NUCLEOTIDE SEQUENCE [LARGE SCALE GENOMIC DNA]</scope>
    <source>
        <strain evidence="4">cv. PBC81</strain>
    </source>
</reference>
<protein>
    <recommendedName>
        <fullName evidence="2">NB-ARC domain-containing protein</fullName>
    </recommendedName>
</protein>
<dbReference type="Gene3D" id="3.40.50.300">
    <property type="entry name" value="P-loop containing nucleotide triphosphate hydrolases"/>
    <property type="match status" value="2"/>
</dbReference>
<dbReference type="OrthoDB" id="1898799at2759"/>
<proteinExistence type="predicted"/>
<dbReference type="AlphaFoldDB" id="A0A2G2VWJ7"/>
<name>A0A2G2VWJ7_CAPBA</name>
<comment type="caution">
    <text evidence="3">The sequence shown here is derived from an EMBL/GenBank/DDBJ whole genome shotgun (WGS) entry which is preliminary data.</text>
</comment>
<dbReference type="SUPFAM" id="SSF52540">
    <property type="entry name" value="P-loop containing nucleoside triphosphate hydrolases"/>
    <property type="match status" value="1"/>
</dbReference>
<dbReference type="PANTHER" id="PTHR33463">
    <property type="entry name" value="NB-ARC DOMAIN-CONTAINING PROTEIN-RELATED"/>
    <property type="match status" value="1"/>
</dbReference>
<dbReference type="PANTHER" id="PTHR33463:SF198">
    <property type="entry name" value="RPP4C3"/>
    <property type="match status" value="1"/>
</dbReference>
<organism evidence="3 4">
    <name type="scientific">Capsicum baccatum</name>
    <name type="common">Peruvian pepper</name>
    <dbReference type="NCBI Taxonomy" id="33114"/>
    <lineage>
        <taxon>Eukaryota</taxon>
        <taxon>Viridiplantae</taxon>
        <taxon>Streptophyta</taxon>
        <taxon>Embryophyta</taxon>
        <taxon>Tracheophyta</taxon>
        <taxon>Spermatophyta</taxon>
        <taxon>Magnoliopsida</taxon>
        <taxon>eudicotyledons</taxon>
        <taxon>Gunneridae</taxon>
        <taxon>Pentapetalae</taxon>
        <taxon>asterids</taxon>
        <taxon>lamiids</taxon>
        <taxon>Solanales</taxon>
        <taxon>Solanaceae</taxon>
        <taxon>Solanoideae</taxon>
        <taxon>Capsiceae</taxon>
        <taxon>Capsicum</taxon>
    </lineage>
</organism>
<reference evidence="3 4" key="1">
    <citation type="journal article" date="2017" name="Genome Biol.">
        <title>New reference genome sequences of hot pepper reveal the massive evolution of plant disease-resistance genes by retroduplication.</title>
        <authorList>
            <person name="Kim S."/>
            <person name="Park J."/>
            <person name="Yeom S.I."/>
            <person name="Kim Y.M."/>
            <person name="Seo E."/>
            <person name="Kim K.T."/>
            <person name="Kim M.S."/>
            <person name="Lee J.M."/>
            <person name="Cheong K."/>
            <person name="Shin H.S."/>
            <person name="Kim S.B."/>
            <person name="Han K."/>
            <person name="Lee J."/>
            <person name="Park M."/>
            <person name="Lee H.A."/>
            <person name="Lee H.Y."/>
            <person name="Lee Y."/>
            <person name="Oh S."/>
            <person name="Lee J.H."/>
            <person name="Choi E."/>
            <person name="Choi E."/>
            <person name="Lee S.E."/>
            <person name="Jeon J."/>
            <person name="Kim H."/>
            <person name="Choi G."/>
            <person name="Song H."/>
            <person name="Lee J."/>
            <person name="Lee S.C."/>
            <person name="Kwon J.K."/>
            <person name="Lee H.Y."/>
            <person name="Koo N."/>
            <person name="Hong Y."/>
            <person name="Kim R.W."/>
            <person name="Kang W.H."/>
            <person name="Huh J.H."/>
            <person name="Kang B.C."/>
            <person name="Yang T.J."/>
            <person name="Lee Y.H."/>
            <person name="Bennetzen J.L."/>
            <person name="Choi D."/>
        </authorList>
    </citation>
    <scope>NUCLEOTIDE SEQUENCE [LARGE SCALE GENOMIC DNA]</scope>
    <source>
        <strain evidence="4">cv. PBC81</strain>
    </source>
</reference>
<accession>A0A2G2VWJ7</accession>
<dbReference type="STRING" id="33114.A0A2G2VWJ7"/>
<keyword evidence="1" id="KW-0611">Plant defense</keyword>
<dbReference type="EMBL" id="MLFT02000010">
    <property type="protein sequence ID" value="PHT37357.1"/>
    <property type="molecule type" value="Genomic_DNA"/>
</dbReference>
<gene>
    <name evidence="3" type="ORF">CQW23_25057</name>
</gene>
<dbReference type="Pfam" id="PF00931">
    <property type="entry name" value="NB-ARC"/>
    <property type="match status" value="2"/>
</dbReference>
<evidence type="ECO:0000256" key="1">
    <source>
        <dbReference type="ARBA" id="ARBA00022821"/>
    </source>
</evidence>
<evidence type="ECO:0000259" key="2">
    <source>
        <dbReference type="Pfam" id="PF00931"/>
    </source>
</evidence>